<dbReference type="InterPro" id="IPR052176">
    <property type="entry name" value="Glycosyl_Hydrlase_43_Enz"/>
</dbReference>
<dbReference type="Proteomes" id="UP000007587">
    <property type="component" value="Chromosome"/>
</dbReference>
<dbReference type="HOGENOM" id="CLU_009397_4_0_7"/>
<proteinExistence type="inferred from homology"/>
<dbReference type="GO" id="GO:0004553">
    <property type="term" value="F:hydrolase activity, hydrolyzing O-glycosyl compounds"/>
    <property type="evidence" value="ECO:0007669"/>
    <property type="project" value="InterPro"/>
</dbReference>
<dbReference type="eggNOG" id="COG3940">
    <property type="taxonomic scope" value="Bacteria"/>
</dbReference>
<dbReference type="STRING" id="1144275.COCOR_02900"/>
<dbReference type="Pfam" id="PF04616">
    <property type="entry name" value="Glyco_hydro_43"/>
    <property type="match status" value="1"/>
</dbReference>
<dbReference type="GO" id="GO:0045493">
    <property type="term" value="P:xylan catabolic process"/>
    <property type="evidence" value="ECO:0007669"/>
    <property type="project" value="UniProtKB-KW"/>
</dbReference>
<dbReference type="AlphaFoldDB" id="H8MYP1"/>
<dbReference type="InterPro" id="IPR006710">
    <property type="entry name" value="Glyco_hydro_43"/>
</dbReference>
<keyword evidence="10" id="KW-1185">Reference proteome</keyword>
<evidence type="ECO:0000256" key="8">
    <source>
        <dbReference type="RuleBase" id="RU361187"/>
    </source>
</evidence>
<gene>
    <name evidence="9" type="ordered locus">COCOR_02900</name>
</gene>
<keyword evidence="2" id="KW-0858">Xylan degradation</keyword>
<evidence type="ECO:0000313" key="10">
    <source>
        <dbReference type="Proteomes" id="UP000007587"/>
    </source>
</evidence>
<evidence type="ECO:0000256" key="6">
    <source>
        <dbReference type="PIRSR" id="PIRSR606710-1"/>
    </source>
</evidence>
<dbReference type="KEGG" id="ccx:COCOR_02900"/>
<feature type="active site" description="Proton donor" evidence="6">
    <location>
        <position position="204"/>
    </location>
</feature>
<organism evidence="9 10">
    <name type="scientific">Corallococcus coralloides (strain ATCC 25202 / DSM 2259 / NBRC 100086 / M2)</name>
    <name type="common">Myxococcus coralloides</name>
    <dbReference type="NCBI Taxonomy" id="1144275"/>
    <lineage>
        <taxon>Bacteria</taxon>
        <taxon>Pseudomonadati</taxon>
        <taxon>Myxococcota</taxon>
        <taxon>Myxococcia</taxon>
        <taxon>Myxococcales</taxon>
        <taxon>Cystobacterineae</taxon>
        <taxon>Myxococcaceae</taxon>
        <taxon>Corallococcus</taxon>
    </lineage>
</organism>
<dbReference type="EMBL" id="CP003389">
    <property type="protein sequence ID" value="AFE04908.1"/>
    <property type="molecule type" value="Genomic_DNA"/>
</dbReference>
<evidence type="ECO:0000256" key="4">
    <source>
        <dbReference type="ARBA" id="ARBA00023277"/>
    </source>
</evidence>
<keyword evidence="2" id="KW-0624">Polysaccharide degradation</keyword>
<reference evidence="10" key="2">
    <citation type="submission" date="2012-03" db="EMBL/GenBank/DDBJ databases">
        <title>Genome sequence of the fruiting myxobacterium Corallococcus coralloides DSM 2259.</title>
        <authorList>
            <person name="Huntley S."/>
            <person name="Zhang Y."/>
            <person name="Treuner-Lange A."/>
            <person name="Sensen C.W."/>
            <person name="Sogaard-Andersen L."/>
        </authorList>
    </citation>
    <scope>NUCLEOTIDE SEQUENCE [LARGE SCALE GENOMIC DNA]</scope>
    <source>
        <strain evidence="10">ATCC 25202 / DSM 2259 / NBRC 100086 / M2</strain>
    </source>
</reference>
<dbReference type="Gene3D" id="2.115.10.20">
    <property type="entry name" value="Glycosyl hydrolase domain, family 43"/>
    <property type="match status" value="1"/>
</dbReference>
<evidence type="ECO:0000313" key="9">
    <source>
        <dbReference type="EMBL" id="AFE04908.1"/>
    </source>
</evidence>
<reference evidence="9 10" key="1">
    <citation type="journal article" date="2012" name="J. Bacteriol.">
        <title>Complete Genome Sequence of the Fruiting Myxobacterium Corallococcus coralloides DSM 2259.</title>
        <authorList>
            <person name="Huntley S."/>
            <person name="Zhang Y."/>
            <person name="Treuner-Lange A."/>
            <person name="Kneip S."/>
            <person name="Sensen C.W."/>
            <person name="Sogaard-Andersen L."/>
        </authorList>
    </citation>
    <scope>NUCLEOTIDE SEQUENCE [LARGE SCALE GENOMIC DNA]</scope>
    <source>
        <strain evidence="10">ATCC 25202 / DSM 2259 / NBRC 100086 / M2</strain>
    </source>
</reference>
<dbReference type="PANTHER" id="PTHR43772:SF2">
    <property type="entry name" value="PUTATIVE (AFU_ORTHOLOGUE AFUA_2G04480)-RELATED"/>
    <property type="match status" value="1"/>
</dbReference>
<keyword evidence="5 8" id="KW-0326">Glycosidase</keyword>
<keyword evidence="3 8" id="KW-0378">Hydrolase</keyword>
<evidence type="ECO:0000256" key="1">
    <source>
        <dbReference type="ARBA" id="ARBA00009865"/>
    </source>
</evidence>
<dbReference type="CDD" id="cd08991">
    <property type="entry name" value="GH43_HoAraf43-like"/>
    <property type="match status" value="1"/>
</dbReference>
<keyword evidence="4" id="KW-0119">Carbohydrate metabolism</keyword>
<name>H8MYP1_CORCM</name>
<evidence type="ECO:0000256" key="5">
    <source>
        <dbReference type="ARBA" id="ARBA00023295"/>
    </source>
</evidence>
<evidence type="ECO:0000256" key="2">
    <source>
        <dbReference type="ARBA" id="ARBA00022651"/>
    </source>
</evidence>
<accession>H8MYP1</accession>
<feature type="active site" description="Proton acceptor" evidence="6">
    <location>
        <position position="22"/>
    </location>
</feature>
<protein>
    <submittedName>
        <fullName evidence="9">Glycoside hydrolase</fullName>
    </submittedName>
</protein>
<dbReference type="SUPFAM" id="SSF75005">
    <property type="entry name" value="Arabinanase/levansucrase/invertase"/>
    <property type="match status" value="1"/>
</dbReference>
<feature type="site" description="Important for catalytic activity, responsible for pKa modulation of the active site Glu and correct orientation of both the proton donor and substrate" evidence="7">
    <location>
        <position position="130"/>
    </location>
</feature>
<dbReference type="PANTHER" id="PTHR43772">
    <property type="entry name" value="ENDO-1,4-BETA-XYLANASE"/>
    <property type="match status" value="1"/>
</dbReference>
<dbReference type="InParanoid" id="H8MYP1"/>
<evidence type="ECO:0000256" key="7">
    <source>
        <dbReference type="PIRSR" id="PIRSR606710-2"/>
    </source>
</evidence>
<sequence length="319" mass="35723">MISNRPMPIRYRNPVHPTYFADPFVLRTGSGYVAYGTGRVVDGRPFEVLTSPDLVHWTSEGGALEPLPPAQGTDYWAPEVAEHEGRWWMYYSVGFEDRGHHLRAAVADAPTGPFRDQGVNLTPNERFAIDASPFRDDDGTWYLFHARDVLEGARVGTMLAVDVLDGMTALRGGPRTILTPSDDWQIYLRQRQMYGQVYDWHTLEGPSVVKRHGRYWCFYSGGSWLTPSYGVAYAVADHPLGPWTEPKGVPPLLRTVPGRVLGPGHNSVVVGPDGQDVMVYHAWDVGQTARRMCIDPIVWTPEGPRVLGPTDEEVELPRR</sequence>
<evidence type="ECO:0000256" key="3">
    <source>
        <dbReference type="ARBA" id="ARBA00022801"/>
    </source>
</evidence>
<comment type="similarity">
    <text evidence="1 8">Belongs to the glycosyl hydrolase 43 family.</text>
</comment>
<dbReference type="InterPro" id="IPR023296">
    <property type="entry name" value="Glyco_hydro_beta-prop_sf"/>
</dbReference>